<sequence>MESQTILKRGKVYNWNRFINNIVPEWYNNQQSQKFTPLFANNDRRIQPTRKAKSQRLQGLSPFIDEVKRATSKKLRSISRKRNALPALDCALKDIRVPRPMPEAQMYSCAPDCSCPRVKTITAKPAKDVESLDSSVVKVGNLSFAVDNCAPGDTLVYII</sequence>
<reference evidence="1" key="3">
    <citation type="submission" date="2010-09" db="EMBL/GenBank/DDBJ databases">
        <title>Annotation of Gaeumannomyces graminis var. tritici R3-111a-1.</title>
        <authorList>
            <consortium name="The Broad Institute Genome Sequencing Platform"/>
            <person name="Ma L.-J."/>
            <person name="Dead R."/>
            <person name="Young S.K."/>
            <person name="Zeng Q."/>
            <person name="Gargeya S."/>
            <person name="Fitzgerald M."/>
            <person name="Haas B."/>
            <person name="Abouelleil A."/>
            <person name="Alvarado L."/>
            <person name="Arachchi H.M."/>
            <person name="Berlin A."/>
            <person name="Brown A."/>
            <person name="Chapman S.B."/>
            <person name="Chen Z."/>
            <person name="Dunbar C."/>
            <person name="Freedman E."/>
            <person name="Gearin G."/>
            <person name="Gellesch M."/>
            <person name="Goldberg J."/>
            <person name="Griggs A."/>
            <person name="Gujja S."/>
            <person name="Heiman D."/>
            <person name="Howarth C."/>
            <person name="Larson L."/>
            <person name="Lui A."/>
            <person name="MacDonald P.J.P."/>
            <person name="Mehta T."/>
            <person name="Montmayeur A."/>
            <person name="Murphy C."/>
            <person name="Neiman D."/>
            <person name="Pearson M."/>
            <person name="Priest M."/>
            <person name="Roberts A."/>
            <person name="Saif S."/>
            <person name="Shea T."/>
            <person name="Shenoy N."/>
            <person name="Sisk P."/>
            <person name="Stolte C."/>
            <person name="Sykes S."/>
            <person name="Yandava C."/>
            <person name="Wortman J."/>
            <person name="Nusbaum C."/>
            <person name="Birren B."/>
        </authorList>
    </citation>
    <scope>NUCLEOTIDE SEQUENCE</scope>
    <source>
        <strain evidence="1">R3-111a-1</strain>
    </source>
</reference>
<reference evidence="2" key="4">
    <citation type="journal article" date="2015" name="G3 (Bethesda)">
        <title>Genome sequences of three phytopathogenic species of the Magnaporthaceae family of fungi.</title>
        <authorList>
            <person name="Okagaki L.H."/>
            <person name="Nunes C.C."/>
            <person name="Sailsbery J."/>
            <person name="Clay B."/>
            <person name="Brown D."/>
            <person name="John T."/>
            <person name="Oh Y."/>
            <person name="Young N."/>
            <person name="Fitzgerald M."/>
            <person name="Haas B.J."/>
            <person name="Zeng Q."/>
            <person name="Young S."/>
            <person name="Adiconis X."/>
            <person name="Fan L."/>
            <person name="Levin J.Z."/>
            <person name="Mitchell T.K."/>
            <person name="Okubara P.A."/>
            <person name="Farman M.L."/>
            <person name="Kohn L.M."/>
            <person name="Birren B."/>
            <person name="Ma L.-J."/>
            <person name="Dean R.A."/>
        </authorList>
    </citation>
    <scope>NUCLEOTIDE SEQUENCE</scope>
    <source>
        <strain evidence="2">R3-111a-1</strain>
    </source>
</reference>
<reference evidence="3" key="1">
    <citation type="submission" date="2010-07" db="EMBL/GenBank/DDBJ databases">
        <title>The genome sequence of Gaeumannomyces graminis var. tritici strain R3-111a-1.</title>
        <authorList>
            <consortium name="The Broad Institute Genome Sequencing Platform"/>
            <person name="Ma L.-J."/>
            <person name="Dead R."/>
            <person name="Young S."/>
            <person name="Zeng Q."/>
            <person name="Koehrsen M."/>
            <person name="Alvarado L."/>
            <person name="Berlin A."/>
            <person name="Chapman S.B."/>
            <person name="Chen Z."/>
            <person name="Freedman E."/>
            <person name="Gellesch M."/>
            <person name="Goldberg J."/>
            <person name="Griggs A."/>
            <person name="Gujja S."/>
            <person name="Heilman E.R."/>
            <person name="Heiman D."/>
            <person name="Hepburn T."/>
            <person name="Howarth C."/>
            <person name="Jen D."/>
            <person name="Larson L."/>
            <person name="Mehta T."/>
            <person name="Neiman D."/>
            <person name="Pearson M."/>
            <person name="Roberts A."/>
            <person name="Saif S."/>
            <person name="Shea T."/>
            <person name="Shenoy N."/>
            <person name="Sisk P."/>
            <person name="Stolte C."/>
            <person name="Sykes S."/>
            <person name="Walk T."/>
            <person name="White J."/>
            <person name="Yandava C."/>
            <person name="Haas B."/>
            <person name="Nusbaum C."/>
            <person name="Birren B."/>
        </authorList>
    </citation>
    <scope>NUCLEOTIDE SEQUENCE [LARGE SCALE GENOMIC DNA]</scope>
    <source>
        <strain evidence="3">R3-111a-1</strain>
    </source>
</reference>
<accession>J3PIL7</accession>
<dbReference type="VEuPathDB" id="FungiDB:GGTG_13346"/>
<evidence type="ECO:0000313" key="1">
    <source>
        <dbReference type="EMBL" id="EJT69078.1"/>
    </source>
</evidence>
<evidence type="ECO:0000313" key="2">
    <source>
        <dbReference type="EnsemblFungi" id="EJT69078"/>
    </source>
</evidence>
<name>J3PIL7_GAET3</name>
<reference evidence="2" key="5">
    <citation type="submission" date="2018-04" db="UniProtKB">
        <authorList>
            <consortium name="EnsemblFungi"/>
        </authorList>
    </citation>
    <scope>IDENTIFICATION</scope>
    <source>
        <strain evidence="2">R3-111a-1</strain>
    </source>
</reference>
<reference evidence="1" key="2">
    <citation type="submission" date="2010-07" db="EMBL/GenBank/DDBJ databases">
        <authorList>
            <consortium name="The Broad Institute Genome Sequencing Platform"/>
            <consortium name="Broad Institute Genome Sequencing Center for Infectious Disease"/>
            <person name="Ma L.-J."/>
            <person name="Dead R."/>
            <person name="Young S."/>
            <person name="Zeng Q."/>
            <person name="Koehrsen M."/>
            <person name="Alvarado L."/>
            <person name="Berlin A."/>
            <person name="Chapman S.B."/>
            <person name="Chen Z."/>
            <person name="Freedman E."/>
            <person name="Gellesch M."/>
            <person name="Goldberg J."/>
            <person name="Griggs A."/>
            <person name="Gujja S."/>
            <person name="Heilman E.R."/>
            <person name="Heiman D."/>
            <person name="Hepburn T."/>
            <person name="Howarth C."/>
            <person name="Jen D."/>
            <person name="Larson L."/>
            <person name="Mehta T."/>
            <person name="Neiman D."/>
            <person name="Pearson M."/>
            <person name="Roberts A."/>
            <person name="Saif S."/>
            <person name="Shea T."/>
            <person name="Shenoy N."/>
            <person name="Sisk P."/>
            <person name="Stolte C."/>
            <person name="Sykes S."/>
            <person name="Walk T."/>
            <person name="White J."/>
            <person name="Yandava C."/>
            <person name="Haas B."/>
            <person name="Nusbaum C."/>
            <person name="Birren B."/>
        </authorList>
    </citation>
    <scope>NUCLEOTIDE SEQUENCE</scope>
    <source>
        <strain evidence="1">R3-111a-1</strain>
    </source>
</reference>
<proteinExistence type="predicted"/>
<evidence type="ECO:0000313" key="3">
    <source>
        <dbReference type="Proteomes" id="UP000006039"/>
    </source>
</evidence>
<organism evidence="1">
    <name type="scientific">Gaeumannomyces tritici (strain R3-111a-1)</name>
    <name type="common">Wheat and barley take-all root rot fungus</name>
    <name type="synonym">Gaeumannomyces graminis var. tritici</name>
    <dbReference type="NCBI Taxonomy" id="644352"/>
    <lineage>
        <taxon>Eukaryota</taxon>
        <taxon>Fungi</taxon>
        <taxon>Dikarya</taxon>
        <taxon>Ascomycota</taxon>
        <taxon>Pezizomycotina</taxon>
        <taxon>Sordariomycetes</taxon>
        <taxon>Sordariomycetidae</taxon>
        <taxon>Magnaporthales</taxon>
        <taxon>Magnaporthaceae</taxon>
        <taxon>Gaeumannomyces</taxon>
    </lineage>
</organism>
<gene>
    <name evidence="2" type="primary">20353804</name>
    <name evidence="1" type="ORF">GGTG_13346</name>
</gene>
<dbReference type="RefSeq" id="XP_009229516.1">
    <property type="nucleotide sequence ID" value="XM_009231252.1"/>
</dbReference>
<dbReference type="EnsemblFungi" id="EJT69078">
    <property type="protein sequence ID" value="EJT69078"/>
    <property type="gene ID" value="GGTG_13346"/>
</dbReference>
<dbReference type="Proteomes" id="UP000006039">
    <property type="component" value="Unassembled WGS sequence"/>
</dbReference>
<dbReference type="HOGENOM" id="CLU_1660869_0_0_1"/>
<dbReference type="EMBL" id="GL385406">
    <property type="protein sequence ID" value="EJT69078.1"/>
    <property type="molecule type" value="Genomic_DNA"/>
</dbReference>
<dbReference type="AlphaFoldDB" id="J3PIL7"/>
<keyword evidence="3" id="KW-1185">Reference proteome</keyword>
<protein>
    <submittedName>
        <fullName evidence="1 2">Uncharacterized protein</fullName>
    </submittedName>
</protein>
<dbReference type="GeneID" id="20353804"/>